<protein>
    <submittedName>
        <fullName evidence="6">Capsid protein</fullName>
    </submittedName>
</protein>
<evidence type="ECO:0000259" key="5">
    <source>
        <dbReference type="Pfam" id="PF03115"/>
    </source>
</evidence>
<evidence type="ECO:0000256" key="4">
    <source>
        <dbReference type="SAM" id="MobiDB-lite"/>
    </source>
</evidence>
<dbReference type="EMBL" id="MK404645">
    <property type="protein sequence ID" value="QDP38692.1"/>
    <property type="molecule type" value="Genomic_RNA"/>
</dbReference>
<organism evidence="6">
    <name type="scientific">Caprine astrovirus G2.1</name>
    <dbReference type="NCBI Taxonomy" id="2598085"/>
    <lineage>
        <taxon>Viruses</taxon>
        <taxon>Riboviria</taxon>
        <taxon>Orthornavirae</taxon>
        <taxon>Pisuviricota</taxon>
        <taxon>Stelpaviricetes</taxon>
        <taxon>Stellavirales</taxon>
        <taxon>Astroviridae</taxon>
    </lineage>
</organism>
<evidence type="ECO:0000256" key="2">
    <source>
        <dbReference type="ARBA" id="ARBA00022561"/>
    </source>
</evidence>
<dbReference type="GO" id="GO:0019028">
    <property type="term" value="C:viral capsid"/>
    <property type="evidence" value="ECO:0007669"/>
    <property type="project" value="UniProtKB-KW"/>
</dbReference>
<accession>A0A516KBC9</accession>
<name>A0A516KBC9_9VIRU</name>
<dbReference type="InterPro" id="IPR029053">
    <property type="entry name" value="Viral_coat"/>
</dbReference>
<evidence type="ECO:0000256" key="3">
    <source>
        <dbReference type="ARBA" id="ARBA00022844"/>
    </source>
</evidence>
<dbReference type="InterPro" id="IPR004337">
    <property type="entry name" value="Astro_capsid_N"/>
</dbReference>
<reference evidence="6" key="1">
    <citation type="submission" date="2019-01" db="EMBL/GenBank/DDBJ databases">
        <title>Discovery of novel astrovirus genotype species in small ruminants.</title>
        <authorList>
            <person name="Kauer R.V."/>
            <person name="Koch M.C."/>
            <person name="Boujon C.L."/>
            <person name="Werder S."/>
            <person name="Seuberlich T."/>
        </authorList>
    </citation>
    <scope>NUCLEOTIDE SEQUENCE</scope>
</reference>
<keyword evidence="2" id="KW-0167">Capsid protein</keyword>
<sequence length="734" mass="80376">MPRNRNGRQNRSTTRVVVQSTSGNQQASATNRARRSRKPTVNVNVNTRMQPQARQRPTSNNMRMRNDRRPRRRQQVSGQHEIHQRITTTLGTIGSNTSGGVENEMTVIINPSTMKEQTGSTSFGPLNVLASQYAMWKVNRIEVTLKQLVGNNAASGTVGRVSAVPNTSASQVSWSSLGARRHMDVNIGRNGKFVITARELKGPKDGWYYTNTTLDPCDSCAGILQIHTLGRTMNPYQNTAYNGPLFLAEVTTDWSFKDYQQNPGMLNMVKSEVAQNATVEVDPNTNKILMKVANSTRLGAYGQNPSAAEVIWMVTDTVITTGADVFPAPFNWLFKGGWWIIKRLAGAPVSNDANAVYFEVFPSIADAQNNKPCYATSPTNSVVTLQQVDYQQITPSNLGTPGETLTVARATTPGGFVVTRMETLYGTDNTYSPSNPTFIMRKNAPGYDRGIGVGDEGQRVFTWNLHRVHVDGDLPLTGPPVVFSDTAKVQIGYVVATSSIGFQGTGPAGANTPKDFYLANVLFVATDSRSYNFQGDYGPFVEGYYSFNRNNPQFTTGSNDFTTTRLKVDAGSTYVAQYLCVGGQRRSITLLGTEIKEPNDGWNNTAQTYTIPSSLGDPNRGFPVGYGAAFLFGNTTQQEAYYDAVASVDDDNDYSEEEALYFDEPPVSVLQVEPEVQNIYSLLLANGCSPRQARLAVNQIKPSKPYTDFVATYHDSLVDGCTPATARAAALAQW</sequence>
<feature type="region of interest" description="Disordered" evidence="4">
    <location>
        <begin position="1"/>
        <end position="83"/>
    </location>
</feature>
<comment type="subcellular location">
    <subcellularLocation>
        <location evidence="1">Virion</location>
    </subcellularLocation>
</comment>
<dbReference type="Pfam" id="PF03115">
    <property type="entry name" value="Astro_capsid_N"/>
    <property type="match status" value="1"/>
</dbReference>
<feature type="compositionally biased region" description="Polar residues" evidence="4">
    <location>
        <begin position="9"/>
        <end position="31"/>
    </location>
</feature>
<feature type="domain" description="Astrovirus capsid protein inner core" evidence="5">
    <location>
        <begin position="26"/>
        <end position="259"/>
    </location>
</feature>
<gene>
    <name evidence="6" type="primary">ORF2</name>
</gene>
<evidence type="ECO:0000313" key="6">
    <source>
        <dbReference type="EMBL" id="QDP38692.1"/>
    </source>
</evidence>
<feature type="compositionally biased region" description="Polar residues" evidence="4">
    <location>
        <begin position="39"/>
        <end position="59"/>
    </location>
</feature>
<proteinExistence type="predicted"/>
<dbReference type="Gene3D" id="2.60.120.20">
    <property type="match status" value="1"/>
</dbReference>
<evidence type="ECO:0000256" key="1">
    <source>
        <dbReference type="ARBA" id="ARBA00004328"/>
    </source>
</evidence>
<keyword evidence="3" id="KW-0946">Virion</keyword>